<protein>
    <submittedName>
        <fullName evidence="2">Uncharacterized protein</fullName>
    </submittedName>
</protein>
<feature type="transmembrane region" description="Helical" evidence="1">
    <location>
        <begin position="63"/>
        <end position="81"/>
    </location>
</feature>
<feature type="transmembrane region" description="Helical" evidence="1">
    <location>
        <begin position="35"/>
        <end position="56"/>
    </location>
</feature>
<feature type="transmembrane region" description="Helical" evidence="1">
    <location>
        <begin position="87"/>
        <end position="112"/>
    </location>
</feature>
<dbReference type="Proteomes" id="UP000279284">
    <property type="component" value="Chromosome"/>
</dbReference>
<proteinExistence type="predicted"/>
<dbReference type="KEGG" id="nci:NCTC10296_00826"/>
<dbReference type="EMBL" id="LR134313">
    <property type="protein sequence ID" value="VEF00382.1"/>
    <property type="molecule type" value="Genomic_DNA"/>
</dbReference>
<gene>
    <name evidence="2" type="ORF">NCTC10296_00826</name>
</gene>
<reference evidence="2 3" key="1">
    <citation type="submission" date="2018-12" db="EMBL/GenBank/DDBJ databases">
        <authorList>
            <consortium name="Pathogen Informatics"/>
        </authorList>
    </citation>
    <scope>NUCLEOTIDE SEQUENCE [LARGE SCALE GENOMIC DNA]</scope>
    <source>
        <strain evidence="2 3">NCTC10296</strain>
    </source>
</reference>
<sequence length="120" mass="14286">MFNKIKIFIQKYWISFLVSWFCLWLWMSYYGNDIVVKLTIFPIISFSLLLSFYLELERKNCKYLSIIQVLFGMMLGLLIQIKRENILIVEGIILGGLWGLATPIWVKLFVFFKNKIGNYI</sequence>
<organism evidence="2 3">
    <name type="scientific">Neisseria canis</name>
    <dbReference type="NCBI Taxonomy" id="493"/>
    <lineage>
        <taxon>Bacteria</taxon>
        <taxon>Pseudomonadati</taxon>
        <taxon>Pseudomonadota</taxon>
        <taxon>Betaproteobacteria</taxon>
        <taxon>Neisseriales</taxon>
        <taxon>Neisseriaceae</taxon>
        <taxon>Neisseria</taxon>
    </lineage>
</organism>
<keyword evidence="1" id="KW-0812">Transmembrane</keyword>
<dbReference type="AlphaFoldDB" id="A0A3S5E880"/>
<keyword evidence="1" id="KW-1133">Transmembrane helix</keyword>
<evidence type="ECO:0000313" key="3">
    <source>
        <dbReference type="Proteomes" id="UP000279284"/>
    </source>
</evidence>
<name>A0A3S5E880_9NEIS</name>
<accession>A0A3S5E880</accession>
<keyword evidence="1" id="KW-0472">Membrane</keyword>
<evidence type="ECO:0000313" key="2">
    <source>
        <dbReference type="EMBL" id="VEF00382.1"/>
    </source>
</evidence>
<keyword evidence="3" id="KW-1185">Reference proteome</keyword>
<dbReference type="RefSeq" id="WP_126326582.1">
    <property type="nucleotide sequence ID" value="NZ_CAUJPY010000072.1"/>
</dbReference>
<evidence type="ECO:0000256" key="1">
    <source>
        <dbReference type="SAM" id="Phobius"/>
    </source>
</evidence>
<feature type="transmembrane region" description="Helical" evidence="1">
    <location>
        <begin position="12"/>
        <end position="29"/>
    </location>
</feature>